<evidence type="ECO:0000313" key="5">
    <source>
        <dbReference type="Proteomes" id="UP000253664"/>
    </source>
</evidence>
<comment type="caution">
    <text evidence="4">The sequence shown here is derived from an EMBL/GenBank/DDBJ whole genome shotgun (WGS) entry which is preliminary data.</text>
</comment>
<dbReference type="PANTHER" id="PTHR33481:SF1">
    <property type="entry name" value="ENDONUCLEASE_EXONUCLEASE_PHOSPHATASE DOMAIN-CONTAINING PROTEIN-RELATED"/>
    <property type="match status" value="1"/>
</dbReference>
<feature type="domain" description="Reverse transcriptase" evidence="3">
    <location>
        <begin position="1"/>
        <end position="226"/>
    </location>
</feature>
<keyword evidence="5" id="KW-1185">Reference proteome</keyword>
<keyword evidence="2" id="KW-1133">Transmembrane helix</keyword>
<proteinExistence type="predicted"/>
<dbReference type="STRING" id="1330021.A0A367LKI2"/>
<evidence type="ECO:0000256" key="2">
    <source>
        <dbReference type="SAM" id="Phobius"/>
    </source>
</evidence>
<dbReference type="AlphaFoldDB" id="A0A367LKI2"/>
<dbReference type="PROSITE" id="PS50878">
    <property type="entry name" value="RT_POL"/>
    <property type="match status" value="1"/>
</dbReference>
<evidence type="ECO:0000259" key="3">
    <source>
        <dbReference type="PROSITE" id="PS50878"/>
    </source>
</evidence>
<feature type="transmembrane region" description="Helical" evidence="2">
    <location>
        <begin position="12"/>
        <end position="32"/>
    </location>
</feature>
<evidence type="ECO:0000256" key="1">
    <source>
        <dbReference type="SAM" id="MobiDB-lite"/>
    </source>
</evidence>
<feature type="compositionally biased region" description="Low complexity" evidence="1">
    <location>
        <begin position="248"/>
        <end position="258"/>
    </location>
</feature>
<evidence type="ECO:0000313" key="4">
    <source>
        <dbReference type="EMBL" id="RCI14934.1"/>
    </source>
</evidence>
<accession>A0A367LKI2</accession>
<feature type="compositionally biased region" description="Low complexity" evidence="1">
    <location>
        <begin position="215"/>
        <end position="225"/>
    </location>
</feature>
<feature type="non-terminal residue" evidence="4">
    <location>
        <position position="1"/>
    </location>
</feature>
<dbReference type="InterPro" id="IPR000477">
    <property type="entry name" value="RT_dom"/>
</dbReference>
<gene>
    <name evidence="4" type="ORF">L249_7103</name>
</gene>
<sequence>KSASPDGILVGFLKGCGLLLVSFLTLVLRSCIACGHFPARYKESNVTVLRKAGKSPEVLRTPRGYRPISLLNTVGKILETGSVSLLMLDITSAFDHVLYNKLRGVPQGSPLSLILFILYISSLYRRLERQIGIIPIRFADNTNIISTSRTPQQSELLYFIRARTADISSLTLDGSVVVPTQEARMLGHRRLYLPPNAPLPQPPRPLRLRLRPRLGGRPGPRLGVPVTTRVAAGSPPPSLSSPPPPAAATPSSTNTLSSSTATSSLCLLAGTSTTSLSPSPLRSRGAAPVPPSTFGGVRAASGIYTVG</sequence>
<feature type="non-terminal residue" evidence="4">
    <location>
        <position position="307"/>
    </location>
</feature>
<keyword evidence="2" id="KW-0472">Membrane</keyword>
<keyword evidence="2" id="KW-0812">Transmembrane</keyword>
<protein>
    <recommendedName>
        <fullName evidence="3">Reverse transcriptase domain-containing protein</fullName>
    </recommendedName>
</protein>
<feature type="compositionally biased region" description="Pro residues" evidence="1">
    <location>
        <begin position="234"/>
        <end position="247"/>
    </location>
</feature>
<feature type="compositionally biased region" description="Pro residues" evidence="1">
    <location>
        <begin position="195"/>
        <end position="205"/>
    </location>
</feature>
<feature type="region of interest" description="Disordered" evidence="1">
    <location>
        <begin position="192"/>
        <end position="258"/>
    </location>
</feature>
<dbReference type="Proteomes" id="UP000253664">
    <property type="component" value="Unassembled WGS sequence"/>
</dbReference>
<name>A0A367LKI2_9HYPO</name>
<organism evidence="4 5">
    <name type="scientific">Ophiocordyceps polyrhachis-furcata BCC 54312</name>
    <dbReference type="NCBI Taxonomy" id="1330021"/>
    <lineage>
        <taxon>Eukaryota</taxon>
        <taxon>Fungi</taxon>
        <taxon>Dikarya</taxon>
        <taxon>Ascomycota</taxon>
        <taxon>Pezizomycotina</taxon>
        <taxon>Sordariomycetes</taxon>
        <taxon>Hypocreomycetidae</taxon>
        <taxon>Hypocreales</taxon>
        <taxon>Ophiocordycipitaceae</taxon>
        <taxon>Ophiocordyceps</taxon>
    </lineage>
</organism>
<dbReference type="PANTHER" id="PTHR33481">
    <property type="entry name" value="REVERSE TRANSCRIPTASE"/>
    <property type="match status" value="1"/>
</dbReference>
<dbReference type="Pfam" id="PF00078">
    <property type="entry name" value="RVT_1"/>
    <property type="match status" value="1"/>
</dbReference>
<reference evidence="4 5" key="1">
    <citation type="journal article" date="2015" name="BMC Genomics">
        <title>Insights from the genome of Ophiocordyceps polyrhachis-furcata to pathogenicity and host specificity in insect fungi.</title>
        <authorList>
            <person name="Wichadakul D."/>
            <person name="Kobmoo N."/>
            <person name="Ingsriswang S."/>
            <person name="Tangphatsornruang S."/>
            <person name="Chantasingh D."/>
            <person name="Luangsa-ard J.J."/>
            <person name="Eurwilaichitr L."/>
        </authorList>
    </citation>
    <scope>NUCLEOTIDE SEQUENCE [LARGE SCALE GENOMIC DNA]</scope>
    <source>
        <strain evidence="4 5">BCC 54312</strain>
    </source>
</reference>
<dbReference type="EMBL" id="LKCN02000003">
    <property type="protein sequence ID" value="RCI14934.1"/>
    <property type="molecule type" value="Genomic_DNA"/>
</dbReference>
<dbReference type="OrthoDB" id="4927418at2759"/>